<protein>
    <recommendedName>
        <fullName evidence="10">Bromo domain-containing protein</fullName>
    </recommendedName>
</protein>
<comment type="subcellular location">
    <subcellularLocation>
        <location evidence="1">Nucleus</location>
    </subcellularLocation>
</comment>
<keyword evidence="5 8" id="KW-0103">Bromodomain</keyword>
<dbReference type="AlphaFoldDB" id="A0AAV5RIK0"/>
<dbReference type="InterPro" id="IPR037382">
    <property type="entry name" value="Rsc/polybromo"/>
</dbReference>
<keyword evidence="3" id="KW-0156">Chromatin regulator</keyword>
<name>A0AAV5RIK0_STABA</name>
<evidence type="ECO:0000256" key="7">
    <source>
        <dbReference type="ARBA" id="ARBA00023242"/>
    </source>
</evidence>
<dbReference type="Gene3D" id="1.20.920.10">
    <property type="entry name" value="Bromodomain-like"/>
    <property type="match status" value="2"/>
</dbReference>
<dbReference type="PRINTS" id="PR00503">
    <property type="entry name" value="BROMODOMAIN"/>
</dbReference>
<feature type="domain" description="Bromo" evidence="10">
    <location>
        <begin position="32"/>
        <end position="102"/>
    </location>
</feature>
<evidence type="ECO:0000313" key="12">
    <source>
        <dbReference type="Proteomes" id="UP001362899"/>
    </source>
</evidence>
<evidence type="ECO:0000256" key="8">
    <source>
        <dbReference type="PROSITE-ProRule" id="PRU00035"/>
    </source>
</evidence>
<evidence type="ECO:0000256" key="1">
    <source>
        <dbReference type="ARBA" id="ARBA00004123"/>
    </source>
</evidence>
<dbReference type="GO" id="GO:0006368">
    <property type="term" value="P:transcription elongation by RNA polymerase II"/>
    <property type="evidence" value="ECO:0007669"/>
    <property type="project" value="TreeGrafter"/>
</dbReference>
<feature type="region of interest" description="Disordered" evidence="9">
    <location>
        <begin position="234"/>
        <end position="329"/>
    </location>
</feature>
<dbReference type="PANTHER" id="PTHR16062:SF19">
    <property type="entry name" value="PROTEIN POLYBROMO-1"/>
    <property type="match status" value="1"/>
</dbReference>
<evidence type="ECO:0000256" key="3">
    <source>
        <dbReference type="ARBA" id="ARBA00022853"/>
    </source>
</evidence>
<evidence type="ECO:0000256" key="9">
    <source>
        <dbReference type="SAM" id="MobiDB-lite"/>
    </source>
</evidence>
<accession>A0AAV5RIK0</accession>
<sequence length="506" mass="57166">MAARRRGSGNAGANNDNKYASLLKDIYQIRVDGRSVVELFEEVPDAQMYPDYRDVVYVPISLAEIGKRIRVGAYEDDDSIISDFELMAENARLYNGNESPVYDDAVDILDFVLLYFKRPLSKITRLRLQTQIVNELTSYKYKGRKFSDAFMAEPDAKTYPNYRTIIKEPTSFAKVYKQLEKEPFPSWTEFRESVDLIFANALKYNQEGSQIANDANSLRKQLDNKIKKYSTLPKHLQAASGAKSNKSSANNSARNSVKPESDSEDENDDENSDEDSGDDEPPFVAPKYEDDDDDDFEADSDDMDDEDRKDEMSEDQNQNQDPLGDQMNAMNPRFMQPAVVYDEIVYRLPNEGIENALIKLVTCHSTPVPSQLAMNLPIEDVKRAENDMLQIRILPSPTKAFTSYATTLPYYQSTLRLAVHTNKNIDLLQLSVLFNGAKLMPIQQLASPDAGIEHFEITLSPGLNQLTVIAIKPTYGGGYVRQYGPPPLADAEDDEERVVLFLNLSK</sequence>
<feature type="compositionally biased region" description="Low complexity" evidence="9">
    <location>
        <begin position="238"/>
        <end position="256"/>
    </location>
</feature>
<dbReference type="InterPro" id="IPR054551">
    <property type="entry name" value="RSC4_Ig-like"/>
</dbReference>
<feature type="domain" description="Bromo" evidence="10">
    <location>
        <begin position="142"/>
        <end position="212"/>
    </location>
</feature>
<keyword evidence="12" id="KW-1185">Reference proteome</keyword>
<reference evidence="11 12" key="1">
    <citation type="journal article" date="2023" name="Elife">
        <title>Identification of key yeast species and microbe-microbe interactions impacting larval growth of Drosophila in the wild.</title>
        <authorList>
            <person name="Mure A."/>
            <person name="Sugiura Y."/>
            <person name="Maeda R."/>
            <person name="Honda K."/>
            <person name="Sakurai N."/>
            <person name="Takahashi Y."/>
            <person name="Watada M."/>
            <person name="Katoh T."/>
            <person name="Gotoh A."/>
            <person name="Gotoh Y."/>
            <person name="Taniguchi I."/>
            <person name="Nakamura K."/>
            <person name="Hayashi T."/>
            <person name="Katayama T."/>
            <person name="Uemura T."/>
            <person name="Hattori Y."/>
        </authorList>
    </citation>
    <scope>NUCLEOTIDE SEQUENCE [LARGE SCALE GENOMIC DNA]</scope>
    <source>
        <strain evidence="11 12">SB-73</strain>
    </source>
</reference>
<dbReference type="PROSITE" id="PS50014">
    <property type="entry name" value="BROMODOMAIN_2"/>
    <property type="match status" value="2"/>
</dbReference>
<evidence type="ECO:0000256" key="2">
    <source>
        <dbReference type="ARBA" id="ARBA00022737"/>
    </source>
</evidence>
<dbReference type="GO" id="GO:0016586">
    <property type="term" value="C:RSC-type complex"/>
    <property type="evidence" value="ECO:0007669"/>
    <property type="project" value="InterPro"/>
</dbReference>
<dbReference type="SMART" id="SM00297">
    <property type="entry name" value="BROMO"/>
    <property type="match status" value="2"/>
</dbReference>
<dbReference type="PANTHER" id="PTHR16062">
    <property type="entry name" value="SWI/SNF-RELATED"/>
    <property type="match status" value="1"/>
</dbReference>
<dbReference type="InterPro" id="IPR018359">
    <property type="entry name" value="Bromodomain_CS"/>
</dbReference>
<keyword evidence="6" id="KW-0804">Transcription</keyword>
<organism evidence="11 12">
    <name type="scientific">Starmerella bacillaris</name>
    <name type="common">Yeast</name>
    <name type="synonym">Candida zemplinina</name>
    <dbReference type="NCBI Taxonomy" id="1247836"/>
    <lineage>
        <taxon>Eukaryota</taxon>
        <taxon>Fungi</taxon>
        <taxon>Dikarya</taxon>
        <taxon>Ascomycota</taxon>
        <taxon>Saccharomycotina</taxon>
        <taxon>Dipodascomycetes</taxon>
        <taxon>Dipodascales</taxon>
        <taxon>Trichomonascaceae</taxon>
        <taxon>Starmerella</taxon>
    </lineage>
</organism>
<dbReference type="InterPro" id="IPR036427">
    <property type="entry name" value="Bromodomain-like_sf"/>
</dbReference>
<dbReference type="GO" id="GO:0006338">
    <property type="term" value="P:chromatin remodeling"/>
    <property type="evidence" value="ECO:0007669"/>
    <property type="project" value="InterPro"/>
</dbReference>
<dbReference type="EMBL" id="BTGC01000003">
    <property type="protein sequence ID" value="GMM50978.1"/>
    <property type="molecule type" value="Genomic_DNA"/>
</dbReference>
<proteinExistence type="predicted"/>
<dbReference type="CDD" id="cd04369">
    <property type="entry name" value="Bromodomain"/>
    <property type="match status" value="2"/>
</dbReference>
<keyword evidence="4" id="KW-0805">Transcription regulation</keyword>
<dbReference type="SUPFAM" id="SSF47370">
    <property type="entry name" value="Bromodomain"/>
    <property type="match status" value="2"/>
</dbReference>
<comment type="caution">
    <text evidence="11">The sequence shown here is derived from an EMBL/GenBank/DDBJ whole genome shotgun (WGS) entry which is preliminary data.</text>
</comment>
<dbReference type="GO" id="GO:0003682">
    <property type="term" value="F:chromatin binding"/>
    <property type="evidence" value="ECO:0007669"/>
    <property type="project" value="TreeGrafter"/>
</dbReference>
<dbReference type="Pfam" id="PF00439">
    <property type="entry name" value="Bromodomain"/>
    <property type="match status" value="2"/>
</dbReference>
<dbReference type="Pfam" id="PF22994">
    <property type="entry name" value="RSC4_Ig_like"/>
    <property type="match status" value="1"/>
</dbReference>
<gene>
    <name evidence="11" type="ORF">DASB73_019360</name>
</gene>
<feature type="compositionally biased region" description="Acidic residues" evidence="9">
    <location>
        <begin position="262"/>
        <end position="281"/>
    </location>
</feature>
<evidence type="ECO:0000256" key="5">
    <source>
        <dbReference type="ARBA" id="ARBA00023117"/>
    </source>
</evidence>
<keyword evidence="2" id="KW-0677">Repeat</keyword>
<evidence type="ECO:0000256" key="4">
    <source>
        <dbReference type="ARBA" id="ARBA00023015"/>
    </source>
</evidence>
<keyword evidence="7" id="KW-0539">Nucleus</keyword>
<feature type="compositionally biased region" description="Acidic residues" evidence="9">
    <location>
        <begin position="289"/>
        <end position="314"/>
    </location>
</feature>
<evidence type="ECO:0000259" key="10">
    <source>
        <dbReference type="PROSITE" id="PS50014"/>
    </source>
</evidence>
<evidence type="ECO:0000313" key="11">
    <source>
        <dbReference type="EMBL" id="GMM50978.1"/>
    </source>
</evidence>
<evidence type="ECO:0000256" key="6">
    <source>
        <dbReference type="ARBA" id="ARBA00023163"/>
    </source>
</evidence>
<dbReference type="PROSITE" id="PS00633">
    <property type="entry name" value="BROMODOMAIN_1"/>
    <property type="match status" value="1"/>
</dbReference>
<dbReference type="Proteomes" id="UP001362899">
    <property type="component" value="Unassembled WGS sequence"/>
</dbReference>
<dbReference type="InterPro" id="IPR001487">
    <property type="entry name" value="Bromodomain"/>
</dbReference>